<organism evidence="9 10">
    <name type="scientific">Chenopodium quinoa</name>
    <name type="common">Quinoa</name>
    <dbReference type="NCBI Taxonomy" id="63459"/>
    <lineage>
        <taxon>Eukaryota</taxon>
        <taxon>Viridiplantae</taxon>
        <taxon>Streptophyta</taxon>
        <taxon>Embryophyta</taxon>
        <taxon>Tracheophyta</taxon>
        <taxon>Spermatophyta</taxon>
        <taxon>Magnoliopsida</taxon>
        <taxon>eudicotyledons</taxon>
        <taxon>Gunneridae</taxon>
        <taxon>Pentapetalae</taxon>
        <taxon>Caryophyllales</taxon>
        <taxon>Chenopodiaceae</taxon>
        <taxon>Chenopodioideae</taxon>
        <taxon>Atripliceae</taxon>
        <taxon>Chenopodium</taxon>
    </lineage>
</organism>
<dbReference type="PRINTS" id="PR00171">
    <property type="entry name" value="SUGRTRNSPORT"/>
</dbReference>
<dbReference type="InterPro" id="IPR005828">
    <property type="entry name" value="MFS_sugar_transport-like"/>
</dbReference>
<evidence type="ECO:0000313" key="10">
    <source>
        <dbReference type="Proteomes" id="UP000596660"/>
    </source>
</evidence>
<dbReference type="PROSITE" id="PS50850">
    <property type="entry name" value="MFS"/>
    <property type="match status" value="1"/>
</dbReference>
<dbReference type="AlphaFoldDB" id="A0A803KPA0"/>
<evidence type="ECO:0000256" key="2">
    <source>
        <dbReference type="ARBA" id="ARBA00010992"/>
    </source>
</evidence>
<proteinExistence type="inferred from homology"/>
<feature type="transmembrane region" description="Helical" evidence="7">
    <location>
        <begin position="266"/>
        <end position="286"/>
    </location>
</feature>
<evidence type="ECO:0000259" key="8">
    <source>
        <dbReference type="PROSITE" id="PS50850"/>
    </source>
</evidence>
<dbReference type="PANTHER" id="PTHR48021">
    <property type="match status" value="1"/>
</dbReference>
<dbReference type="Pfam" id="PF00083">
    <property type="entry name" value="Sugar_tr"/>
    <property type="match status" value="3"/>
</dbReference>
<keyword evidence="3" id="KW-0813">Transport</keyword>
<accession>A0A803KPA0</accession>
<feature type="transmembrane region" description="Helical" evidence="7">
    <location>
        <begin position="363"/>
        <end position="387"/>
    </location>
</feature>
<dbReference type="OMA" id="LFHMRNA"/>
<dbReference type="InterPro" id="IPR036259">
    <property type="entry name" value="MFS_trans_sf"/>
</dbReference>
<evidence type="ECO:0000256" key="4">
    <source>
        <dbReference type="ARBA" id="ARBA00022692"/>
    </source>
</evidence>
<dbReference type="InterPro" id="IPR050549">
    <property type="entry name" value="MFS_Trehalose_Transporter"/>
</dbReference>
<dbReference type="InterPro" id="IPR044775">
    <property type="entry name" value="MFS_ERD6/Tret1-like"/>
</dbReference>
<keyword evidence="10" id="KW-1185">Reference proteome</keyword>
<protein>
    <recommendedName>
        <fullName evidence="8">Major facilitator superfamily (MFS) profile domain-containing protein</fullName>
    </recommendedName>
</protein>
<reference evidence="9" key="2">
    <citation type="submission" date="2021-03" db="UniProtKB">
        <authorList>
            <consortium name="EnsemblPlants"/>
        </authorList>
    </citation>
    <scope>IDENTIFICATION</scope>
</reference>
<feature type="transmembrane region" description="Helical" evidence="7">
    <location>
        <begin position="111"/>
        <end position="128"/>
    </location>
</feature>
<feature type="transmembrane region" description="Helical" evidence="7">
    <location>
        <begin position="327"/>
        <end position="351"/>
    </location>
</feature>
<dbReference type="Gramene" id="AUR62000856-RA">
    <property type="protein sequence ID" value="AUR62000856-RA:cds"/>
    <property type="gene ID" value="AUR62000856"/>
</dbReference>
<dbReference type="Proteomes" id="UP000596660">
    <property type="component" value="Unplaced"/>
</dbReference>
<dbReference type="SUPFAM" id="SSF103473">
    <property type="entry name" value="MFS general substrate transporter"/>
    <property type="match status" value="1"/>
</dbReference>
<dbReference type="GO" id="GO:0051119">
    <property type="term" value="F:sugar transmembrane transporter activity"/>
    <property type="evidence" value="ECO:0007669"/>
    <property type="project" value="InterPro"/>
</dbReference>
<evidence type="ECO:0000256" key="7">
    <source>
        <dbReference type="SAM" id="Phobius"/>
    </source>
</evidence>
<keyword evidence="4 7" id="KW-0812">Transmembrane</keyword>
<dbReference type="EnsemblPlants" id="AUR62000856-RA">
    <property type="protein sequence ID" value="AUR62000856-RA:cds"/>
    <property type="gene ID" value="AUR62000856"/>
</dbReference>
<keyword evidence="6 7" id="KW-0472">Membrane</keyword>
<dbReference type="CDD" id="cd17358">
    <property type="entry name" value="MFS_GLUT6_8_Class3_like"/>
    <property type="match status" value="1"/>
</dbReference>
<evidence type="ECO:0000256" key="6">
    <source>
        <dbReference type="ARBA" id="ARBA00023136"/>
    </source>
</evidence>
<name>A0A803KPA0_CHEQI</name>
<comment type="similarity">
    <text evidence="2">Belongs to the major facilitator superfamily. Sugar transporter (TC 2.A.1.1) family.</text>
</comment>
<evidence type="ECO:0000256" key="3">
    <source>
        <dbReference type="ARBA" id="ARBA00022597"/>
    </source>
</evidence>
<feature type="transmembrane region" description="Helical" evidence="7">
    <location>
        <begin position="81"/>
        <end position="99"/>
    </location>
</feature>
<feature type="transmembrane region" description="Helical" evidence="7">
    <location>
        <begin position="293"/>
        <end position="315"/>
    </location>
</feature>
<reference evidence="9" key="1">
    <citation type="journal article" date="2017" name="Nature">
        <title>The genome of Chenopodium quinoa.</title>
        <authorList>
            <person name="Jarvis D.E."/>
            <person name="Ho Y.S."/>
            <person name="Lightfoot D.J."/>
            <person name="Schmoeckel S.M."/>
            <person name="Li B."/>
            <person name="Borm T.J.A."/>
            <person name="Ohyanagi H."/>
            <person name="Mineta K."/>
            <person name="Michell C.T."/>
            <person name="Saber N."/>
            <person name="Kharbatia N.M."/>
            <person name="Rupper R.R."/>
            <person name="Sharp A.R."/>
            <person name="Dally N."/>
            <person name="Boughton B.A."/>
            <person name="Woo Y.H."/>
            <person name="Gao G."/>
            <person name="Schijlen E.G.W.M."/>
            <person name="Guo X."/>
            <person name="Momin A.A."/>
            <person name="Negrao S."/>
            <person name="Al-Babili S."/>
            <person name="Gehring C."/>
            <person name="Roessner U."/>
            <person name="Jung C."/>
            <person name="Murphy K."/>
            <person name="Arold S.T."/>
            <person name="Gojobori T."/>
            <person name="van der Linden C.G."/>
            <person name="van Loo E.N."/>
            <person name="Jellen E.N."/>
            <person name="Maughan P.J."/>
            <person name="Tester M."/>
        </authorList>
    </citation>
    <scope>NUCLEOTIDE SEQUENCE [LARGE SCALE GENOMIC DNA]</scope>
    <source>
        <strain evidence="9">cv. PI 614886</strain>
    </source>
</reference>
<dbReference type="PANTHER" id="PTHR48021:SF25">
    <property type="entry name" value="SUGAR TRANSPORTER ERD6-LIKE 5"/>
    <property type="match status" value="1"/>
</dbReference>
<evidence type="ECO:0000256" key="5">
    <source>
        <dbReference type="ARBA" id="ARBA00022989"/>
    </source>
</evidence>
<dbReference type="GO" id="GO:0016020">
    <property type="term" value="C:membrane"/>
    <property type="evidence" value="ECO:0007669"/>
    <property type="project" value="UniProtKB-SubCell"/>
</dbReference>
<evidence type="ECO:0000313" key="9">
    <source>
        <dbReference type="EnsemblPlants" id="AUR62000856-RA:cds"/>
    </source>
</evidence>
<dbReference type="Gene3D" id="1.20.1250.20">
    <property type="entry name" value="MFS general substrate transporter like domains"/>
    <property type="match status" value="2"/>
</dbReference>
<evidence type="ECO:0000256" key="1">
    <source>
        <dbReference type="ARBA" id="ARBA00004141"/>
    </source>
</evidence>
<dbReference type="InterPro" id="IPR003663">
    <property type="entry name" value="Sugar/inositol_transpt"/>
</dbReference>
<keyword evidence="5 7" id="KW-1133">Transmembrane helix</keyword>
<comment type="subcellular location">
    <subcellularLocation>
        <location evidence="1">Membrane</location>
        <topology evidence="1">Multi-pass membrane protein</topology>
    </subcellularLocation>
</comment>
<sequence>MTYNMEWKTNQREEKEQPLIEIHEEFESTAGGKCEGGVTFALFFSIFIAVSGSFTCGFAGGYSSPVHFAIIKDLHLSTAEYSLFGSLLTAGGLLGATVCGKLTDLTGRRGAMGLSSILCLAGWLSIAYSQDSMSLYIGRLALGFANGIMTYTFLMCCGIAAAFLVGLIISWRSLALMGTIPCMIQFLGIFFIPESPRWLVTASSVDDFEAALKRIRGQHTDISEEAADIKVICNLGLMALGGFGGTQGILFYASAIFESAGVPGSIGTIAMGLIQLPPFALCVFFMDKYGRRPLLLFSAGGMGIACFLVALSFLFKAHGLMMDTGPYLALVGILIFSASFPIGMGGIPCVIMSEVFPINIKGAAGTLATVVSSTSSWIVTYTFIFMMQWSSSGTFLVFASVNAISVIFVAKLVPETKGRTLEEIQELIIYKGPVMDAACNTRPLL</sequence>
<dbReference type="InterPro" id="IPR020846">
    <property type="entry name" value="MFS_dom"/>
</dbReference>
<feature type="domain" description="Major facilitator superfamily (MFS) profile" evidence="8">
    <location>
        <begin position="1"/>
        <end position="417"/>
    </location>
</feature>
<feature type="transmembrane region" description="Helical" evidence="7">
    <location>
        <begin position="148"/>
        <end position="169"/>
    </location>
</feature>
<keyword evidence="3" id="KW-0762">Sugar transport</keyword>
<feature type="transmembrane region" description="Helical" evidence="7">
    <location>
        <begin position="393"/>
        <end position="413"/>
    </location>
</feature>
<feature type="transmembrane region" description="Helical" evidence="7">
    <location>
        <begin position="40"/>
        <end position="61"/>
    </location>
</feature>